<protein>
    <recommendedName>
        <fullName evidence="8">Phosphatidic acid phosphatase type 2/haloperoxidase domain-containing protein</fullName>
    </recommendedName>
</protein>
<feature type="transmembrane region" description="Helical" evidence="7">
    <location>
        <begin position="74"/>
        <end position="95"/>
    </location>
</feature>
<evidence type="ECO:0000256" key="6">
    <source>
        <dbReference type="SAM" id="MobiDB-lite"/>
    </source>
</evidence>
<dbReference type="PANTHER" id="PTHR10165:SF154">
    <property type="entry name" value="PAP2 DOMAIN PROTEIN (AFU_ORTHOLOGUE AFUA_1G09730)"/>
    <property type="match status" value="1"/>
</dbReference>
<dbReference type="Gene3D" id="1.20.144.10">
    <property type="entry name" value="Phosphatidic acid phosphatase type 2/haloperoxidase"/>
    <property type="match status" value="2"/>
</dbReference>
<keyword evidence="5 7" id="KW-0472">Membrane</keyword>
<evidence type="ECO:0000256" key="3">
    <source>
        <dbReference type="ARBA" id="ARBA00022692"/>
    </source>
</evidence>
<dbReference type="GO" id="GO:0006644">
    <property type="term" value="P:phospholipid metabolic process"/>
    <property type="evidence" value="ECO:0007669"/>
    <property type="project" value="InterPro"/>
</dbReference>
<feature type="transmembrane region" description="Helical" evidence="7">
    <location>
        <begin position="330"/>
        <end position="348"/>
    </location>
</feature>
<feature type="domain" description="Phosphatidic acid phosphatase type 2/haloperoxidase" evidence="8">
    <location>
        <begin position="298"/>
        <end position="352"/>
    </location>
</feature>
<comment type="subcellular location">
    <subcellularLocation>
        <location evidence="1">Membrane</location>
        <topology evidence="1">Multi-pass membrane protein</topology>
    </subcellularLocation>
</comment>
<feature type="transmembrane region" description="Helical" evidence="7">
    <location>
        <begin position="24"/>
        <end position="47"/>
    </location>
</feature>
<evidence type="ECO:0000256" key="4">
    <source>
        <dbReference type="ARBA" id="ARBA00022989"/>
    </source>
</evidence>
<dbReference type="Proteomes" id="UP000182235">
    <property type="component" value="Unassembled WGS sequence"/>
</dbReference>
<dbReference type="EMBL" id="LGRN01000232">
    <property type="protein sequence ID" value="OJD14256.1"/>
    <property type="molecule type" value="Genomic_DNA"/>
</dbReference>
<dbReference type="GO" id="GO:0008195">
    <property type="term" value="F:phosphatidate phosphatase activity"/>
    <property type="evidence" value="ECO:0007669"/>
    <property type="project" value="TreeGrafter"/>
</dbReference>
<dbReference type="InterPro" id="IPR036938">
    <property type="entry name" value="PAP2/HPO_sf"/>
</dbReference>
<keyword evidence="3 7" id="KW-0812">Transmembrane</keyword>
<dbReference type="CDD" id="cd03390">
    <property type="entry name" value="PAP2_containing_1_like"/>
    <property type="match status" value="1"/>
</dbReference>
<name>A0A1J9PCH7_9EURO</name>
<evidence type="ECO:0000256" key="7">
    <source>
        <dbReference type="SAM" id="Phobius"/>
    </source>
</evidence>
<dbReference type="GO" id="GO:0046839">
    <property type="term" value="P:phospholipid dephosphorylation"/>
    <property type="evidence" value="ECO:0007669"/>
    <property type="project" value="TreeGrafter"/>
</dbReference>
<dbReference type="Pfam" id="PF01569">
    <property type="entry name" value="PAP2"/>
    <property type="match status" value="2"/>
</dbReference>
<proteinExistence type="inferred from homology"/>
<evidence type="ECO:0000256" key="1">
    <source>
        <dbReference type="ARBA" id="ARBA00004141"/>
    </source>
</evidence>
<dbReference type="GO" id="GO:0016020">
    <property type="term" value="C:membrane"/>
    <property type="evidence" value="ECO:0007669"/>
    <property type="project" value="UniProtKB-SubCell"/>
</dbReference>
<reference evidence="9 10" key="1">
    <citation type="submission" date="2015-07" db="EMBL/GenBank/DDBJ databases">
        <title>Emmonsia species relationships and genome sequence.</title>
        <authorList>
            <consortium name="The Broad Institute Genomics Platform"/>
            <person name="Cuomo C.A."/>
            <person name="Munoz J.F."/>
            <person name="Imamovic A."/>
            <person name="Priest M.E."/>
            <person name="Young S."/>
            <person name="Clay O.K."/>
            <person name="McEwen J.G."/>
        </authorList>
    </citation>
    <scope>NUCLEOTIDE SEQUENCE [LARGE SCALE GENOMIC DNA]</scope>
    <source>
        <strain evidence="9 10">UAMH 9510</strain>
    </source>
</reference>
<dbReference type="InterPro" id="IPR000326">
    <property type="entry name" value="PAP2/HPO"/>
</dbReference>
<evidence type="ECO:0000313" key="9">
    <source>
        <dbReference type="EMBL" id="OJD14256.1"/>
    </source>
</evidence>
<evidence type="ECO:0000256" key="5">
    <source>
        <dbReference type="ARBA" id="ARBA00023136"/>
    </source>
</evidence>
<feature type="region of interest" description="Disordered" evidence="6">
    <location>
        <begin position="395"/>
        <end position="415"/>
    </location>
</feature>
<feature type="compositionally biased region" description="Low complexity" evidence="6">
    <location>
        <begin position="248"/>
        <end position="260"/>
    </location>
</feature>
<dbReference type="AlphaFoldDB" id="A0A1J9PCH7"/>
<evidence type="ECO:0000259" key="8">
    <source>
        <dbReference type="Pfam" id="PF01569"/>
    </source>
</evidence>
<gene>
    <name evidence="9" type="ORF">AJ78_05385</name>
</gene>
<accession>A0A1J9PCH7</accession>
<feature type="domain" description="Phosphatidic acid phosphatase type 2/haloperoxidase" evidence="8">
    <location>
        <begin position="122"/>
        <end position="224"/>
    </location>
</feature>
<keyword evidence="4 7" id="KW-1133">Transmembrane helix</keyword>
<feature type="transmembrane region" description="Helical" evidence="7">
    <location>
        <begin position="302"/>
        <end position="324"/>
    </location>
</feature>
<feature type="compositionally biased region" description="Polar residues" evidence="6">
    <location>
        <begin position="265"/>
        <end position="287"/>
    </location>
</feature>
<evidence type="ECO:0000256" key="2">
    <source>
        <dbReference type="ARBA" id="ARBA00008816"/>
    </source>
</evidence>
<dbReference type="InterPro" id="IPR043216">
    <property type="entry name" value="PAP-like"/>
</dbReference>
<keyword evidence="10" id="KW-1185">Reference proteome</keyword>
<dbReference type="SUPFAM" id="SSF48317">
    <property type="entry name" value="Acid phosphatase/Vanadium-dependent haloperoxidase"/>
    <property type="match status" value="1"/>
</dbReference>
<dbReference type="VEuPathDB" id="FungiDB:AJ78_05385"/>
<comment type="caution">
    <text evidence="9">The sequence shown here is derived from an EMBL/GenBank/DDBJ whole genome shotgun (WGS) entry which is preliminary data.</text>
</comment>
<dbReference type="OrthoDB" id="10030083at2759"/>
<dbReference type="STRING" id="1447872.A0A1J9PCH7"/>
<evidence type="ECO:0000313" key="10">
    <source>
        <dbReference type="Proteomes" id="UP000182235"/>
    </source>
</evidence>
<organism evidence="9 10">
    <name type="scientific">Emergomyces pasteurianus Ep9510</name>
    <dbReference type="NCBI Taxonomy" id="1447872"/>
    <lineage>
        <taxon>Eukaryota</taxon>
        <taxon>Fungi</taxon>
        <taxon>Dikarya</taxon>
        <taxon>Ascomycota</taxon>
        <taxon>Pezizomycotina</taxon>
        <taxon>Eurotiomycetes</taxon>
        <taxon>Eurotiomycetidae</taxon>
        <taxon>Onygenales</taxon>
        <taxon>Ajellomycetaceae</taxon>
        <taxon>Emergomyces</taxon>
    </lineage>
</organism>
<sequence>MAFFPNLPRDMPVCREWRFSKRLILSYVVDWILILATTAVGAVMAHIEPNRHAFSLSDPSISYPHVHSTISTKISLIATLVVPAVVIFLVSIFFIPGCTAGKQAPKALIWQRKAWEWNVGWMGLGISYIGVNACTEALKVIFGKPRPDLLSRCKPDLSNIAPHVVGGLGKKLQGAPLLVTYTICKNTSPKLTREGFVSFPSGHASASFAGLTYLSLWLCAKFSISIPYLAPRPYTQDIRQTVFLAADNNRNNNDNNNNNNHTTDKSSSPLDAPNTSSSHYNESTSEPNNIVQIRKESAAAPIYLLILACAPIAGAGYITATRWVNNRHHPFDIIFGSLLGILFGWLGFRWYHPPLTSSAAGWAWGARSPERAFFAGVGVNGYVWHDLENVSERAASSSSRPQIHSTVVQKGENNV</sequence>
<dbReference type="PANTHER" id="PTHR10165">
    <property type="entry name" value="LIPID PHOSPHATE PHOSPHATASE"/>
    <property type="match status" value="1"/>
</dbReference>
<feature type="region of interest" description="Disordered" evidence="6">
    <location>
        <begin position="248"/>
        <end position="287"/>
    </location>
</feature>
<comment type="similarity">
    <text evidence="2">Belongs to the PA-phosphatase related phosphoesterase family.</text>
</comment>